<sequence length="112" mass="12888">MFSDGIIAGAKAVYPSSFIYRGIFSFESFREIKRFCDVKPMRMYTDGTCDYIIRYREESEIKNNDEQNQYNQGVDDVVQAIKDLVNENPTDCFAQIVSDLDQIASDLKECEA</sequence>
<evidence type="ECO:0000313" key="1">
    <source>
        <dbReference type="EMBL" id="DAD72696.1"/>
    </source>
</evidence>
<dbReference type="EMBL" id="BK015904">
    <property type="protein sequence ID" value="DAD72696.1"/>
    <property type="molecule type" value="Genomic_DNA"/>
</dbReference>
<accession>A0A8S5LS54</accession>
<name>A0A8S5LS54_9CAUD</name>
<organism evidence="1">
    <name type="scientific">Siphoviridae sp. ct7EW56</name>
    <dbReference type="NCBI Taxonomy" id="2827562"/>
    <lineage>
        <taxon>Viruses</taxon>
        <taxon>Duplodnaviria</taxon>
        <taxon>Heunggongvirae</taxon>
        <taxon>Uroviricota</taxon>
        <taxon>Caudoviricetes</taxon>
    </lineage>
</organism>
<protein>
    <submittedName>
        <fullName evidence="1">Uncharacterized protein</fullName>
    </submittedName>
</protein>
<proteinExistence type="predicted"/>
<reference evidence="1" key="1">
    <citation type="journal article" date="2021" name="Proc. Natl. Acad. Sci. U.S.A.">
        <title>A Catalog of Tens of Thousands of Viruses from Human Metagenomes Reveals Hidden Associations with Chronic Diseases.</title>
        <authorList>
            <person name="Tisza M.J."/>
            <person name="Buck C.B."/>
        </authorList>
    </citation>
    <scope>NUCLEOTIDE SEQUENCE</scope>
    <source>
        <strain evidence="1">Ct7EW56</strain>
    </source>
</reference>